<evidence type="ECO:0000313" key="3">
    <source>
        <dbReference type="EMBL" id="MEQ2182484.1"/>
    </source>
</evidence>
<accession>A0ABV0PGC1</accession>
<comment type="caution">
    <text evidence="3">The sequence shown here is derived from an EMBL/GenBank/DDBJ whole genome shotgun (WGS) entry which is preliminary data.</text>
</comment>
<comment type="similarity">
    <text evidence="1">Belongs to the short-chain dehydrogenases/reductases (SDR) family.</text>
</comment>
<sequence>SGVSAFCLHPGVIRTELGRHVEGWFPLLGALLRLPALLLMKTPREGSQTTVFCAVTPGLQELSGHYFSDCAEKEAAPEGRDDDVAWRLWEESARLVRMKGTW</sequence>
<dbReference type="Proteomes" id="UP001476798">
    <property type="component" value="Unassembled WGS sequence"/>
</dbReference>
<protein>
    <recommendedName>
        <fullName evidence="5">Dehydrogenase/reductase SDR family member 13</fullName>
    </recommendedName>
</protein>
<evidence type="ECO:0000256" key="2">
    <source>
        <dbReference type="ARBA" id="ARBA00023002"/>
    </source>
</evidence>
<dbReference type="PANTHER" id="PTHR43157:SF54">
    <property type="entry name" value="RETINOL DEHYDROGENASE 12-LIKE ISOFORM X1-RELATED"/>
    <property type="match status" value="1"/>
</dbReference>
<keyword evidence="4" id="KW-1185">Reference proteome</keyword>
<dbReference type="SUPFAM" id="SSF51735">
    <property type="entry name" value="NAD(P)-binding Rossmann-fold domains"/>
    <property type="match status" value="1"/>
</dbReference>
<reference evidence="3 4" key="1">
    <citation type="submission" date="2021-06" db="EMBL/GenBank/DDBJ databases">
        <authorList>
            <person name="Palmer J.M."/>
        </authorList>
    </citation>
    <scope>NUCLEOTIDE SEQUENCE [LARGE SCALE GENOMIC DNA]</scope>
    <source>
        <strain evidence="3 4">GA_2019</strain>
        <tissue evidence="3">Muscle</tissue>
    </source>
</reference>
<dbReference type="InterPro" id="IPR036291">
    <property type="entry name" value="NAD(P)-bd_dom_sf"/>
</dbReference>
<organism evidence="3 4">
    <name type="scientific">Goodea atripinnis</name>
    <dbReference type="NCBI Taxonomy" id="208336"/>
    <lineage>
        <taxon>Eukaryota</taxon>
        <taxon>Metazoa</taxon>
        <taxon>Chordata</taxon>
        <taxon>Craniata</taxon>
        <taxon>Vertebrata</taxon>
        <taxon>Euteleostomi</taxon>
        <taxon>Actinopterygii</taxon>
        <taxon>Neopterygii</taxon>
        <taxon>Teleostei</taxon>
        <taxon>Neoteleostei</taxon>
        <taxon>Acanthomorphata</taxon>
        <taxon>Ovalentaria</taxon>
        <taxon>Atherinomorphae</taxon>
        <taxon>Cyprinodontiformes</taxon>
        <taxon>Goodeidae</taxon>
        <taxon>Goodea</taxon>
    </lineage>
</organism>
<evidence type="ECO:0008006" key="5">
    <source>
        <dbReference type="Google" id="ProtNLM"/>
    </source>
</evidence>
<evidence type="ECO:0000256" key="1">
    <source>
        <dbReference type="ARBA" id="ARBA00006484"/>
    </source>
</evidence>
<feature type="non-terminal residue" evidence="3">
    <location>
        <position position="1"/>
    </location>
</feature>
<dbReference type="PANTHER" id="PTHR43157">
    <property type="entry name" value="PHOSPHATIDYLINOSITOL-GLYCAN BIOSYNTHESIS CLASS F PROTEIN-RELATED"/>
    <property type="match status" value="1"/>
</dbReference>
<name>A0ABV0PGC1_9TELE</name>
<evidence type="ECO:0000313" key="4">
    <source>
        <dbReference type="Proteomes" id="UP001476798"/>
    </source>
</evidence>
<dbReference type="EMBL" id="JAHRIO010072329">
    <property type="protein sequence ID" value="MEQ2182484.1"/>
    <property type="molecule type" value="Genomic_DNA"/>
</dbReference>
<keyword evidence="2" id="KW-0560">Oxidoreductase</keyword>
<dbReference type="Gene3D" id="3.40.50.720">
    <property type="entry name" value="NAD(P)-binding Rossmann-like Domain"/>
    <property type="match status" value="1"/>
</dbReference>
<proteinExistence type="inferred from homology"/>
<gene>
    <name evidence="3" type="ORF">GOODEAATRI_022760</name>
</gene>